<comment type="caution">
    <text evidence="9">The sequence shown here is derived from an EMBL/GenBank/DDBJ whole genome shotgun (WGS) entry which is preliminary data.</text>
</comment>
<dbReference type="EMBL" id="JNBS01002403">
    <property type="protein sequence ID" value="OQR91622.1"/>
    <property type="molecule type" value="Genomic_DNA"/>
</dbReference>
<dbReference type="OrthoDB" id="66918at2759"/>
<comment type="subcellular location">
    <subcellularLocation>
        <location evidence="1">Membrane</location>
        <topology evidence="1">Multi-pass membrane protein</topology>
    </subcellularLocation>
</comment>
<evidence type="ECO:0000256" key="2">
    <source>
        <dbReference type="ARBA" id="ARBA00006244"/>
    </source>
</evidence>
<comment type="similarity">
    <text evidence="2">Belongs to the TMEM198 family.</text>
</comment>
<dbReference type="InterPro" id="IPR025256">
    <property type="entry name" value="TM7S3/TM198-like_dom"/>
</dbReference>
<keyword evidence="3 7" id="KW-0812">Transmembrane</keyword>
<evidence type="ECO:0000313" key="9">
    <source>
        <dbReference type="EMBL" id="OQR91622.1"/>
    </source>
</evidence>
<evidence type="ECO:0000313" key="10">
    <source>
        <dbReference type="Proteomes" id="UP000243217"/>
    </source>
</evidence>
<organism evidence="9 10">
    <name type="scientific">Thraustotheca clavata</name>
    <dbReference type="NCBI Taxonomy" id="74557"/>
    <lineage>
        <taxon>Eukaryota</taxon>
        <taxon>Sar</taxon>
        <taxon>Stramenopiles</taxon>
        <taxon>Oomycota</taxon>
        <taxon>Saprolegniomycetes</taxon>
        <taxon>Saprolegniales</taxon>
        <taxon>Achlyaceae</taxon>
        <taxon>Thraustotheca</taxon>
    </lineage>
</organism>
<keyword evidence="10" id="KW-1185">Reference proteome</keyword>
<evidence type="ECO:0000259" key="8">
    <source>
        <dbReference type="Pfam" id="PF13886"/>
    </source>
</evidence>
<feature type="transmembrane region" description="Helical" evidence="7">
    <location>
        <begin position="91"/>
        <end position="108"/>
    </location>
</feature>
<accession>A0A1V9Z139</accession>
<feature type="transmembrane region" description="Helical" evidence="7">
    <location>
        <begin position="186"/>
        <end position="206"/>
    </location>
</feature>
<keyword evidence="5 7" id="KW-0472">Membrane</keyword>
<dbReference type="InterPro" id="IPR040236">
    <property type="entry name" value="TMEM198"/>
</dbReference>
<evidence type="ECO:0000256" key="3">
    <source>
        <dbReference type="ARBA" id="ARBA00022692"/>
    </source>
</evidence>
<feature type="transmembrane region" description="Helical" evidence="7">
    <location>
        <begin position="120"/>
        <end position="139"/>
    </location>
</feature>
<reference evidence="9 10" key="1">
    <citation type="journal article" date="2014" name="Genome Biol. Evol.">
        <title>The secreted proteins of Achlya hypogyna and Thraustotheca clavata identify the ancestral oomycete secretome and reveal gene acquisitions by horizontal gene transfer.</title>
        <authorList>
            <person name="Misner I."/>
            <person name="Blouin N."/>
            <person name="Leonard G."/>
            <person name="Richards T.A."/>
            <person name="Lane C.E."/>
        </authorList>
    </citation>
    <scope>NUCLEOTIDE SEQUENCE [LARGE SCALE GENOMIC DNA]</scope>
    <source>
        <strain evidence="9 10">ATCC 34112</strain>
    </source>
</reference>
<dbReference type="GO" id="GO:0005886">
    <property type="term" value="C:plasma membrane"/>
    <property type="evidence" value="ECO:0007669"/>
    <property type="project" value="TreeGrafter"/>
</dbReference>
<dbReference type="Pfam" id="PF13886">
    <property type="entry name" value="TM7S3_TM198"/>
    <property type="match status" value="1"/>
</dbReference>
<proteinExistence type="inferred from homology"/>
<feature type="transmembrane region" description="Helical" evidence="7">
    <location>
        <begin position="6"/>
        <end position="29"/>
    </location>
</feature>
<dbReference type="PANTHER" id="PTHR31247:SF5">
    <property type="entry name" value="DUF4203 DOMAIN-CONTAINING PROTEIN"/>
    <property type="match status" value="1"/>
</dbReference>
<evidence type="ECO:0000256" key="1">
    <source>
        <dbReference type="ARBA" id="ARBA00004141"/>
    </source>
</evidence>
<gene>
    <name evidence="9" type="ORF">THRCLA_22444</name>
</gene>
<name>A0A1V9Z139_9STRA</name>
<dbReference type="PANTHER" id="PTHR31247">
    <property type="entry name" value="TRANSMEMBRANE PROTEIN 198 FAMILY MEMBER"/>
    <property type="match status" value="1"/>
</dbReference>
<evidence type="ECO:0000256" key="4">
    <source>
        <dbReference type="ARBA" id="ARBA00022989"/>
    </source>
</evidence>
<dbReference type="Proteomes" id="UP000243217">
    <property type="component" value="Unassembled WGS sequence"/>
</dbReference>
<feature type="domain" description="TM7S3/TM198-like" evidence="8">
    <location>
        <begin position="15"/>
        <end position="206"/>
    </location>
</feature>
<keyword evidence="4 7" id="KW-1133">Transmembrane helix</keyword>
<evidence type="ECO:0000256" key="5">
    <source>
        <dbReference type="ARBA" id="ARBA00023136"/>
    </source>
</evidence>
<evidence type="ECO:0000256" key="6">
    <source>
        <dbReference type="ARBA" id="ARBA00049737"/>
    </source>
</evidence>
<dbReference type="AlphaFoldDB" id="A0A1V9Z139"/>
<evidence type="ECO:0000256" key="7">
    <source>
        <dbReference type="SAM" id="Phobius"/>
    </source>
</evidence>
<protein>
    <recommendedName>
        <fullName evidence="6">Transmembrane protein 198</fullName>
    </recommendedName>
</protein>
<feature type="transmembrane region" description="Helical" evidence="7">
    <location>
        <begin position="146"/>
        <end position="166"/>
    </location>
</feature>
<sequence>MEATTLSAALIIGSVALLLVSLFITFLGYKHFSTALVFQGAILGGFLGWEVGQAMSGYAKASSPFLNLGVACAIALIFALFTLLMKRLVQFLFGVALGIQLGSVLNIVYLHTIDSSKPNQFGYCAMAGFGFLFGAMACIRNRAMHVILTAWVGAYWIVQSIGNMAGGFPSLFYPFPQDAPTTVPTAYFIYIGGWLFAGVLGTVVQFQLTAVEFNHHTPIEDIDLEKDSLQERELTTPYTKH</sequence>
<feature type="transmembrane region" description="Helical" evidence="7">
    <location>
        <begin position="65"/>
        <end position="84"/>
    </location>
</feature>